<proteinExistence type="predicted"/>
<accession>A0ABD5IZZ2</accession>
<evidence type="ECO:0000313" key="5">
    <source>
        <dbReference type="Proteomes" id="UP001339962"/>
    </source>
</evidence>
<dbReference type="NCBIfam" id="NF041644">
    <property type="entry name" value="CBO0543_fam"/>
    <property type="match status" value="1"/>
</dbReference>
<dbReference type="AlphaFoldDB" id="A0ABD5IZZ2"/>
<protein>
    <submittedName>
        <fullName evidence="3">Uncharacterized protein</fullName>
    </submittedName>
</protein>
<dbReference type="RefSeq" id="WP_172798629.1">
    <property type="nucleotide sequence ID" value="NZ_JACIDF010000008.1"/>
</dbReference>
<evidence type="ECO:0000313" key="4">
    <source>
        <dbReference type="Proteomes" id="UP001213979"/>
    </source>
</evidence>
<feature type="transmembrane region" description="Helical" evidence="1">
    <location>
        <begin position="31"/>
        <end position="51"/>
    </location>
</feature>
<keyword evidence="1" id="KW-0472">Membrane</keyword>
<keyword evidence="1" id="KW-0812">Transmembrane</keyword>
<organism evidence="3 5">
    <name type="scientific">Anoxybacteroides rupiense</name>
    <dbReference type="NCBI Taxonomy" id="311460"/>
    <lineage>
        <taxon>Bacteria</taxon>
        <taxon>Bacillati</taxon>
        <taxon>Bacillota</taxon>
        <taxon>Bacilli</taxon>
        <taxon>Bacillales</taxon>
        <taxon>Anoxybacillaceae</taxon>
        <taxon>Anoxybacteroides</taxon>
    </lineage>
</organism>
<gene>
    <name evidence="3" type="ORF">P9850_14115</name>
    <name evidence="2" type="ORF">PNH38_06865</name>
</gene>
<sequence length="152" mass="17949">MPIVKRSKNWSWQQPPKATYSSFFRTETKRAYIASALLSSWLGTYLDLYFTGKGWYTFPQRPLAAIFPIHILFTTLGLSAFSLLFLFIMTKLQPWQRSLFAVALSFWMALLEAGAEAAGWLIHTSQWSHTYSFIGYWLFINIVWRFFRWMCF</sequence>
<evidence type="ECO:0000256" key="1">
    <source>
        <dbReference type="SAM" id="Phobius"/>
    </source>
</evidence>
<dbReference type="Proteomes" id="UP001339962">
    <property type="component" value="Unassembled WGS sequence"/>
</dbReference>
<dbReference type="EMBL" id="JAQOTG010000004">
    <property type="protein sequence ID" value="MDE8563609.1"/>
    <property type="molecule type" value="Genomic_DNA"/>
</dbReference>
<comment type="caution">
    <text evidence="3">The sequence shown here is derived from an EMBL/GenBank/DDBJ whole genome shotgun (WGS) entry which is preliminary data.</text>
</comment>
<feature type="transmembrane region" description="Helical" evidence="1">
    <location>
        <begin position="63"/>
        <end position="87"/>
    </location>
</feature>
<reference evidence="3 5" key="2">
    <citation type="submission" date="2023-03" db="EMBL/GenBank/DDBJ databases">
        <title>Bacillus Genome Sequencing.</title>
        <authorList>
            <person name="Dunlap C."/>
        </authorList>
    </citation>
    <scope>NUCLEOTIDE SEQUENCE [LARGE SCALE GENOMIC DNA]</scope>
    <source>
        <strain evidence="3 5">NRS-38</strain>
    </source>
</reference>
<dbReference type="Proteomes" id="UP001213979">
    <property type="component" value="Unassembled WGS sequence"/>
</dbReference>
<feature type="transmembrane region" description="Helical" evidence="1">
    <location>
        <begin position="128"/>
        <end position="147"/>
    </location>
</feature>
<name>A0ABD5IZZ2_9BACL</name>
<dbReference type="EMBL" id="JARTLI010000036">
    <property type="protein sequence ID" value="MED5052941.1"/>
    <property type="molecule type" value="Genomic_DNA"/>
</dbReference>
<keyword evidence="1" id="KW-1133">Transmembrane helix</keyword>
<evidence type="ECO:0000313" key="3">
    <source>
        <dbReference type="EMBL" id="MED5052941.1"/>
    </source>
</evidence>
<keyword evidence="4" id="KW-1185">Reference proteome</keyword>
<dbReference type="InterPro" id="IPR048147">
    <property type="entry name" value="CBO0543-like"/>
</dbReference>
<reference evidence="2 4" key="1">
    <citation type="submission" date="2023-01" db="EMBL/GenBank/DDBJ databases">
        <title>Genome-based reclassification of Anoxybacillus geothermalis as a later heterotypic synonym of Anoxybacillus rupiensis.</title>
        <authorList>
            <person name="Inan Bektas K."/>
            <person name="Canakci S."/>
            <person name="Belduz A.A."/>
            <person name="Guler H.H."/>
        </authorList>
    </citation>
    <scope>NUCLEOTIDE SEQUENCE [LARGE SCALE GENOMIC DNA]</scope>
    <source>
        <strain evidence="2 4">DSM 17127</strain>
    </source>
</reference>
<evidence type="ECO:0000313" key="2">
    <source>
        <dbReference type="EMBL" id="MDE8563609.1"/>
    </source>
</evidence>
<feature type="transmembrane region" description="Helical" evidence="1">
    <location>
        <begin position="99"/>
        <end position="122"/>
    </location>
</feature>